<comment type="caution">
    <text evidence="2">The sequence shown here is derived from an EMBL/GenBank/DDBJ whole genome shotgun (WGS) entry which is preliminary data.</text>
</comment>
<protein>
    <recommendedName>
        <fullName evidence="1">VOC domain-containing protein</fullName>
    </recommendedName>
</protein>
<dbReference type="RefSeq" id="WP_203734631.1">
    <property type="nucleotide sequence ID" value="NZ_BAAATX010000019.1"/>
</dbReference>
<dbReference type="Proteomes" id="UP000637628">
    <property type="component" value="Unassembled WGS sequence"/>
</dbReference>
<evidence type="ECO:0000259" key="1">
    <source>
        <dbReference type="PROSITE" id="PS51819"/>
    </source>
</evidence>
<dbReference type="EMBL" id="BOML01000067">
    <property type="protein sequence ID" value="GIE06774.1"/>
    <property type="molecule type" value="Genomic_DNA"/>
</dbReference>
<evidence type="ECO:0000313" key="3">
    <source>
        <dbReference type="Proteomes" id="UP000637628"/>
    </source>
</evidence>
<evidence type="ECO:0000313" key="2">
    <source>
        <dbReference type="EMBL" id="GIE06774.1"/>
    </source>
</evidence>
<dbReference type="InterPro" id="IPR037523">
    <property type="entry name" value="VOC_core"/>
</dbReference>
<sequence>MTNDLPRFGRAAPTIAVTDLSRALDFYVGVLGFTKTFENGDPVGFAIVERDAAQLHLTLQPKHVAGTANVAHLLTADAEALYKYLCAHRVRIIKRLRDADYGMRTFVLADPDGNRLDVGEDLD</sequence>
<feature type="domain" description="VOC" evidence="1">
    <location>
        <begin position="7"/>
        <end position="121"/>
    </location>
</feature>
<name>A0ABQ3ZAC6_9ACTN</name>
<keyword evidence="3" id="KW-1185">Reference proteome</keyword>
<organism evidence="2 3">
    <name type="scientific">Paractinoplanes durhamensis</name>
    <dbReference type="NCBI Taxonomy" id="113563"/>
    <lineage>
        <taxon>Bacteria</taxon>
        <taxon>Bacillati</taxon>
        <taxon>Actinomycetota</taxon>
        <taxon>Actinomycetes</taxon>
        <taxon>Micromonosporales</taxon>
        <taxon>Micromonosporaceae</taxon>
        <taxon>Paractinoplanes</taxon>
    </lineage>
</organism>
<gene>
    <name evidence="2" type="ORF">Adu01nite_81240</name>
</gene>
<proteinExistence type="predicted"/>
<dbReference type="InterPro" id="IPR029068">
    <property type="entry name" value="Glyas_Bleomycin-R_OHBP_Dase"/>
</dbReference>
<dbReference type="PROSITE" id="PS51819">
    <property type="entry name" value="VOC"/>
    <property type="match status" value="1"/>
</dbReference>
<dbReference type="InterPro" id="IPR004360">
    <property type="entry name" value="Glyas_Fos-R_dOase_dom"/>
</dbReference>
<dbReference type="SUPFAM" id="SSF54593">
    <property type="entry name" value="Glyoxalase/Bleomycin resistance protein/Dihydroxybiphenyl dioxygenase"/>
    <property type="match status" value="1"/>
</dbReference>
<dbReference type="Gene3D" id="3.10.180.10">
    <property type="entry name" value="2,3-Dihydroxybiphenyl 1,2-Dioxygenase, domain 1"/>
    <property type="match status" value="1"/>
</dbReference>
<accession>A0ABQ3ZAC6</accession>
<dbReference type="Pfam" id="PF00903">
    <property type="entry name" value="Glyoxalase"/>
    <property type="match status" value="1"/>
</dbReference>
<reference evidence="2 3" key="1">
    <citation type="submission" date="2021-01" db="EMBL/GenBank/DDBJ databases">
        <title>Whole genome shotgun sequence of Actinoplanes durhamensis NBRC 14914.</title>
        <authorList>
            <person name="Komaki H."/>
            <person name="Tamura T."/>
        </authorList>
    </citation>
    <scope>NUCLEOTIDE SEQUENCE [LARGE SCALE GENOMIC DNA]</scope>
    <source>
        <strain evidence="2 3">NBRC 14914</strain>
    </source>
</reference>